<evidence type="ECO:0000256" key="2">
    <source>
        <dbReference type="SAM" id="Phobius"/>
    </source>
</evidence>
<feature type="non-terminal residue" evidence="3">
    <location>
        <position position="219"/>
    </location>
</feature>
<name>A0A2A4YKE6_UNCAE</name>
<keyword evidence="2" id="KW-1133">Transmembrane helix</keyword>
<dbReference type="AlphaFoldDB" id="A0A2A4YKE6"/>
<evidence type="ECO:0000256" key="1">
    <source>
        <dbReference type="SAM" id="Coils"/>
    </source>
</evidence>
<sequence length="219" mass="24435">MSDDKNKPEQKRKLPGGFLIFLLAAVLIILLIQNFTGDKGGRVSFSHQVEHLVNLDLLDKDSSKKTALNDNLVTFSGKFKENLTEDSKSRFRYLELLNRNHELAHEKKRLAEDLSVLEKNVVDSGVLFLQISAISIPKGGYNIIGPYYDSLERESSISIKRLPVRDIVSIKDVENLYRSSMAAPIALGVDALGKDLSLLIQHFRSPTLGIGSESLKTEL</sequence>
<keyword evidence="3" id="KW-0131">Cell cycle</keyword>
<feature type="transmembrane region" description="Helical" evidence="2">
    <location>
        <begin position="14"/>
        <end position="32"/>
    </location>
</feature>
<dbReference type="GO" id="GO:0051301">
    <property type="term" value="P:cell division"/>
    <property type="evidence" value="ECO:0007669"/>
    <property type="project" value="UniProtKB-KW"/>
</dbReference>
<gene>
    <name evidence="3" type="ORF">COB11_03110</name>
</gene>
<proteinExistence type="predicted"/>
<dbReference type="Proteomes" id="UP000217838">
    <property type="component" value="Unassembled WGS sequence"/>
</dbReference>
<protein>
    <submittedName>
        <fullName evidence="3">Cell division protein FtsH</fullName>
    </submittedName>
</protein>
<evidence type="ECO:0000313" key="3">
    <source>
        <dbReference type="EMBL" id="PCI95080.1"/>
    </source>
</evidence>
<keyword evidence="2" id="KW-0812">Transmembrane</keyword>
<keyword evidence="3" id="KW-0132">Cell division</keyword>
<feature type="coiled-coil region" evidence="1">
    <location>
        <begin position="93"/>
        <end position="120"/>
    </location>
</feature>
<keyword evidence="1" id="KW-0175">Coiled coil</keyword>
<evidence type="ECO:0000313" key="4">
    <source>
        <dbReference type="Proteomes" id="UP000217838"/>
    </source>
</evidence>
<accession>A0A2A4YKE6</accession>
<keyword evidence="2" id="KW-0472">Membrane</keyword>
<reference evidence="4" key="1">
    <citation type="submission" date="2017-08" db="EMBL/GenBank/DDBJ databases">
        <title>A dynamic microbial community with high functional redundancy inhabits the cold, oxic subseafloor aquifer.</title>
        <authorList>
            <person name="Tully B.J."/>
            <person name="Wheat C.G."/>
            <person name="Glazer B.T."/>
            <person name="Huber J.A."/>
        </authorList>
    </citation>
    <scope>NUCLEOTIDE SEQUENCE [LARGE SCALE GENOMIC DNA]</scope>
</reference>
<comment type="caution">
    <text evidence="3">The sequence shown here is derived from an EMBL/GenBank/DDBJ whole genome shotgun (WGS) entry which is preliminary data.</text>
</comment>
<dbReference type="EMBL" id="NVUU01000029">
    <property type="protein sequence ID" value="PCI95080.1"/>
    <property type="molecule type" value="Genomic_DNA"/>
</dbReference>
<organism evidence="3 4">
    <name type="scientific">Aerophobetes bacterium</name>
    <dbReference type="NCBI Taxonomy" id="2030807"/>
    <lineage>
        <taxon>Bacteria</taxon>
        <taxon>Candidatus Aerophobota</taxon>
    </lineage>
</organism>